<sequence>MSRSQRAETRNRAKDDLKRVINAIEKVRKWEKRWIVLKDTQLVVPKWIPVGAAASSSSASNTNTTSAKATTSASAASMNSVVSNPEATITNASSINEDSVHSYAAEESNQTQTMDPLEYANKPTVTGSTDFSNLEDESVVKKPSGDESSQL</sequence>
<dbReference type="Proteomes" id="UP000887580">
    <property type="component" value="Unplaced"/>
</dbReference>
<reference evidence="2" key="1">
    <citation type="submission" date="2022-11" db="UniProtKB">
        <authorList>
            <consortium name="WormBaseParasite"/>
        </authorList>
    </citation>
    <scope>IDENTIFICATION</scope>
</reference>
<proteinExistence type="predicted"/>
<accession>A0AC35F4S6</accession>
<dbReference type="WBParaSite" id="PS1159_v2.g13122.t1">
    <property type="protein sequence ID" value="PS1159_v2.g13122.t1"/>
    <property type="gene ID" value="PS1159_v2.g13122"/>
</dbReference>
<evidence type="ECO:0000313" key="2">
    <source>
        <dbReference type="WBParaSite" id="PS1159_v2.g13122.t1"/>
    </source>
</evidence>
<organism evidence="1 2">
    <name type="scientific">Panagrolaimus sp. PS1159</name>
    <dbReference type="NCBI Taxonomy" id="55785"/>
    <lineage>
        <taxon>Eukaryota</taxon>
        <taxon>Metazoa</taxon>
        <taxon>Ecdysozoa</taxon>
        <taxon>Nematoda</taxon>
        <taxon>Chromadorea</taxon>
        <taxon>Rhabditida</taxon>
        <taxon>Tylenchina</taxon>
        <taxon>Panagrolaimomorpha</taxon>
        <taxon>Panagrolaimoidea</taxon>
        <taxon>Panagrolaimidae</taxon>
        <taxon>Panagrolaimus</taxon>
    </lineage>
</organism>
<protein>
    <submittedName>
        <fullName evidence="2">BCL7-like protein</fullName>
    </submittedName>
</protein>
<evidence type="ECO:0000313" key="1">
    <source>
        <dbReference type="Proteomes" id="UP000887580"/>
    </source>
</evidence>
<name>A0AC35F4S6_9BILA</name>